<dbReference type="AlphaFoldDB" id="A0A068R0M7"/>
<evidence type="ECO:0000313" key="2">
    <source>
        <dbReference type="Proteomes" id="UP000032735"/>
    </source>
</evidence>
<proteinExistence type="predicted"/>
<dbReference type="HOGENOM" id="CLU_148577_1_0_6"/>
<keyword evidence="2" id="KW-1185">Reference proteome</keyword>
<dbReference type="KEGG" id="xpo:XPG1_0821"/>
<accession>A0A068R0M7</accession>
<dbReference type="Proteomes" id="UP000032735">
    <property type="component" value="Chromosome"/>
</dbReference>
<dbReference type="EMBL" id="FO704551">
    <property type="protein sequence ID" value="CDG20476.1"/>
    <property type="molecule type" value="Genomic_DNA"/>
</dbReference>
<dbReference type="STRING" id="1354304.XPG1_0821"/>
<evidence type="ECO:0000313" key="1">
    <source>
        <dbReference type="EMBL" id="CDG20476.1"/>
    </source>
</evidence>
<organism evidence="1 2">
    <name type="scientific">Xenorhabdus poinarii G6</name>
    <dbReference type="NCBI Taxonomy" id="1354304"/>
    <lineage>
        <taxon>Bacteria</taxon>
        <taxon>Pseudomonadati</taxon>
        <taxon>Pseudomonadota</taxon>
        <taxon>Gammaproteobacteria</taxon>
        <taxon>Enterobacterales</taxon>
        <taxon>Morganellaceae</taxon>
        <taxon>Xenorhabdus</taxon>
    </lineage>
</organism>
<gene>
    <name evidence="1" type="ORF">XPG1_0821</name>
</gene>
<reference evidence="1 2" key="1">
    <citation type="submission" date="2013-07" db="EMBL/GenBank/DDBJ databases">
        <authorList>
            <person name="Genoscope - CEA"/>
        </authorList>
    </citation>
    <scope>NUCLEOTIDE SEQUENCE [LARGE SCALE GENOMIC DNA]</scope>
    <source>
        <strain evidence="1 2">G6</strain>
    </source>
</reference>
<sequence>MTINFAPVKKGTIMLLTGAKEHLFFICSDPVLYPQLIKECFLAVNLTTIYPDIEYDNTCILSVGDHPFVKHDSYILYKKAEILGVDTVTSQVIAGDIRVSEPCRNDVFDRILNGFNTSPHVKPKVRKFYTKYCV</sequence>
<name>A0A068R0M7_9GAMM</name>
<protein>
    <submittedName>
        <fullName evidence="1">Uncharacterized protein</fullName>
    </submittedName>
</protein>